<dbReference type="InterPro" id="IPR028941">
    <property type="entry name" value="WHIM2_dom"/>
</dbReference>
<dbReference type="GO" id="GO:0000228">
    <property type="term" value="C:nuclear chromosome"/>
    <property type="evidence" value="ECO:0007669"/>
    <property type="project" value="TreeGrafter"/>
</dbReference>
<feature type="region of interest" description="Disordered" evidence="4">
    <location>
        <begin position="1379"/>
        <end position="1401"/>
    </location>
</feature>
<accession>A0AAV2T4T4</accession>
<evidence type="ECO:0000259" key="5">
    <source>
        <dbReference type="PROSITE" id="PS51136"/>
    </source>
</evidence>
<dbReference type="GO" id="GO:0031445">
    <property type="term" value="P:regulation of heterochromatin formation"/>
    <property type="evidence" value="ECO:0007669"/>
    <property type="project" value="TreeGrafter"/>
</dbReference>
<feature type="domain" description="WAC" evidence="5">
    <location>
        <begin position="22"/>
        <end position="129"/>
    </location>
</feature>
<feature type="compositionally biased region" description="Polar residues" evidence="4">
    <location>
        <begin position="1981"/>
        <end position="1994"/>
    </location>
</feature>
<dbReference type="PANTHER" id="PTHR46510">
    <property type="entry name" value="BROMODOMAIN ADJACENT TO ZINC FINGER DOMAIN PROTEIN 1A"/>
    <property type="match status" value="1"/>
</dbReference>
<comment type="caution">
    <text evidence="6">The sequence shown here is derived from an EMBL/GenBank/DDBJ whole genome shotgun (WGS) entry which is preliminary data.</text>
</comment>
<dbReference type="InterPro" id="IPR013136">
    <property type="entry name" value="WSTF_Acf1_Cbp146"/>
</dbReference>
<feature type="region of interest" description="Disordered" evidence="4">
    <location>
        <begin position="1201"/>
        <end position="1221"/>
    </location>
</feature>
<evidence type="ECO:0000313" key="7">
    <source>
        <dbReference type="Proteomes" id="UP001497525"/>
    </source>
</evidence>
<name>A0AAV2T4T4_CALDB</name>
<reference evidence="6" key="1">
    <citation type="submission" date="2024-06" db="EMBL/GenBank/DDBJ databases">
        <authorList>
            <person name="Liu X."/>
            <person name="Lenzi L."/>
            <person name="Haldenby T S."/>
            <person name="Uol C."/>
        </authorList>
    </citation>
    <scope>NUCLEOTIDE SEQUENCE</scope>
</reference>
<dbReference type="PANTHER" id="PTHR46510:SF1">
    <property type="entry name" value="BROMODOMAIN ADJACENT TO ZINC FINGER DOMAIN PROTEIN 1A"/>
    <property type="match status" value="1"/>
</dbReference>
<feature type="region of interest" description="Disordered" evidence="4">
    <location>
        <begin position="1258"/>
        <end position="1333"/>
    </location>
</feature>
<evidence type="ECO:0000256" key="1">
    <source>
        <dbReference type="ARBA" id="ARBA00004123"/>
    </source>
</evidence>
<feature type="compositionally biased region" description="Pro residues" evidence="4">
    <location>
        <begin position="1814"/>
        <end position="1826"/>
    </location>
</feature>
<feature type="compositionally biased region" description="Polar residues" evidence="4">
    <location>
        <begin position="1258"/>
        <end position="1278"/>
    </location>
</feature>
<feature type="compositionally biased region" description="Low complexity" evidence="4">
    <location>
        <begin position="1279"/>
        <end position="1292"/>
    </location>
</feature>
<comment type="subcellular location">
    <subcellularLocation>
        <location evidence="1 3">Nucleus</location>
    </subcellularLocation>
</comment>
<dbReference type="Pfam" id="PF10537">
    <property type="entry name" value="WAC_Acf1_DNA_bd"/>
    <property type="match status" value="1"/>
</dbReference>
<feature type="compositionally biased region" description="Polar residues" evidence="4">
    <location>
        <begin position="1101"/>
        <end position="1122"/>
    </location>
</feature>
<feature type="compositionally biased region" description="Polar residues" evidence="4">
    <location>
        <begin position="1379"/>
        <end position="1395"/>
    </location>
</feature>
<dbReference type="GO" id="GO:0006338">
    <property type="term" value="P:chromatin remodeling"/>
    <property type="evidence" value="ECO:0007669"/>
    <property type="project" value="InterPro"/>
</dbReference>
<protein>
    <recommendedName>
        <fullName evidence="5">WAC domain-containing protein</fullName>
    </recommendedName>
</protein>
<feature type="compositionally biased region" description="Basic residues" evidence="4">
    <location>
        <begin position="789"/>
        <end position="798"/>
    </location>
</feature>
<dbReference type="PROSITE" id="PS51136">
    <property type="entry name" value="WAC"/>
    <property type="match status" value="1"/>
</dbReference>
<feature type="region of interest" description="Disordered" evidence="4">
    <location>
        <begin position="146"/>
        <end position="173"/>
    </location>
</feature>
<dbReference type="GO" id="GO:0008623">
    <property type="term" value="C:CHRAC"/>
    <property type="evidence" value="ECO:0007669"/>
    <property type="project" value="TreeGrafter"/>
</dbReference>
<organism evidence="6 7">
    <name type="scientific">Calicophoron daubneyi</name>
    <name type="common">Rumen fluke</name>
    <name type="synonym">Paramphistomum daubneyi</name>
    <dbReference type="NCBI Taxonomy" id="300641"/>
    <lineage>
        <taxon>Eukaryota</taxon>
        <taxon>Metazoa</taxon>
        <taxon>Spiralia</taxon>
        <taxon>Lophotrochozoa</taxon>
        <taxon>Platyhelminthes</taxon>
        <taxon>Trematoda</taxon>
        <taxon>Digenea</taxon>
        <taxon>Plagiorchiida</taxon>
        <taxon>Pronocephalata</taxon>
        <taxon>Paramphistomoidea</taxon>
        <taxon>Paramphistomidae</taxon>
        <taxon>Calicophoron</taxon>
    </lineage>
</organism>
<feature type="region of interest" description="Disordered" evidence="4">
    <location>
        <begin position="1866"/>
        <end position="1889"/>
    </location>
</feature>
<feature type="compositionally biased region" description="Low complexity" evidence="4">
    <location>
        <begin position="1870"/>
        <end position="1887"/>
    </location>
</feature>
<feature type="region of interest" description="Disordered" evidence="4">
    <location>
        <begin position="1033"/>
        <end position="1143"/>
    </location>
</feature>
<feature type="compositionally biased region" description="Low complexity" evidence="4">
    <location>
        <begin position="1601"/>
        <end position="1614"/>
    </location>
</feature>
<feature type="region of interest" description="Disordered" evidence="4">
    <location>
        <begin position="1592"/>
        <end position="1762"/>
    </location>
</feature>
<feature type="region of interest" description="Disordered" evidence="4">
    <location>
        <begin position="1981"/>
        <end position="2004"/>
    </location>
</feature>
<dbReference type="Proteomes" id="UP001497525">
    <property type="component" value="Unassembled WGS sequence"/>
</dbReference>
<evidence type="ECO:0000256" key="2">
    <source>
        <dbReference type="ARBA" id="ARBA00023242"/>
    </source>
</evidence>
<sequence length="2004" mass="221598">MPLLNGKRFVKKQPPKNLSLSEELFFCPTTLEVFRDYDEYFERTILINSLTWQCSICGRGPSNYAAAALCERADCRQLNSFCPSLTAGLLYIIFQVKLKKLSELVEILCGFTFTRFFVGEPVEYSTYNSNTYHLGTIKDLVETVTPKRNRGARANSPSKIEGGTSGADPSKSLAKLSTGFPDSSRLLYWVKEDKALDDSKATTKRIPQTVDSDYVQLLPGTNIQRRSQNVLTRDRIKFFIRHTCELKEGCFTPKVSILRRYGLFPYGPITWSTLFPLCEPQWTDLSKPPIPSNLRCDVNKAYKMVGTNNPGVDSYRVIDTFNNKNKTIAPGPSNSRKQQFPRSLNAPLSLNFPEAPNCVGYLLNDLDHSRTIGISAPPHHSQSLSTQQNKAKTLQRLERYERLELEREWSLIRRHEDLELSDLAPLPEYQQFPTQLPSEDLGSAIQLFEFFHIFGDHLKLFIPHEHWQPASGDGSVQSFPNRSSSGSAHRLSWSVFESALLDSDPCGVPVEMFISLLCAIRKLEMDMNSRQVPPSVFTATYMAGAAVALAECHTAEHILELQRMIQGLDVDQATDVMVGAACAARFNELVGIPTSAASGAAGRAAAAAAAVPSVEETHGTTECGKEECSPAAIPAALQSNPTINRDSQSRATTMAIIAGATALCPLDRVGVSEALFLHIVTAVARGGGWRAPVWGGTRLMDDPAVTLARENPDLLMKLRKTSICRLSAHERLILLTCLMDQILLYPQMREQLEDRFEHVRVLRARLRSVRADRGQAEENASAPDVQAKNRARHGRPRGRPPLNKNVIPTKVEAEMSSEPLDSTNVSKCENEELAKAQDNLLAPVTSWSEERKLRNAIVETSRACSMLPLGQDRFFRRYWLLMSIPAILVEDAPSDDIPMSLNPQILTQQISSLYPDLAEKMGLASVENAVLRLRKLSERLPDHGEEDRDDLTDEMALQILRPKTSVSVNLDQLRCLVKRQHVVSPSARNQKNCPVLAQLRKLRPQPLTKHPYPVVWSILTPFSGTLPRCAYKTDIGESSGPDAKPNTIQNEAKAPSVPENGLTPRATSGQPTTESHELRAQIEGKIIQSDRTLKPSDYGTEINSDGSTPSSDPVESRTITNLKTEEKSRDPCSKDLPGDSEACSPSVIDRATWTIDSLEASLNPRGVREAQLRRTIGNLRPLLIQVVAQCPTRFVNPTVNSECLSPEKENSHSAESGLRTSPQNAFDADEVLFKWLQITLDRLAERLGQKDVIRAQSPQISESNKLQTIPESQTLPNASSGLTQSSSLVSSGDPHFVSPNNQELPNEATPAHPSLPDQARKEPEGLPSCNKTRQKRLKLISDTLLAIANAVGSKNVAGPISEETKTLRKSEWYMHLANQSDNGTESDCNDTTSKDSVPPPSLPPRITGWQRWCLHVTHPESFAQLHLLARALERCARRAVTGCRKVPASVAAEPSKRFLTRLRCTACRGRADTIASTTPIQQIAVSSGSSGDYIPFSVCSGCASPFHLDCLLCDTARARRLSLRQKKRPRQWDPSKSPLLAGMTEMDVRMTGYWSLQSSLSNMTAARGESIHGSLFLCNTCLRAADRLPSGSELSTQTIVTETKSITESSSDSASESDTESEATSKTSADVRVGRSRRGSSSSLSDGRSRRGRSQRLIQLVSTKKRRPGILESERRYQRLSKKRRTGSAVQNRLHRLHKNSLNPVRTRPKLSGQRVVFRSKKTTKVKRHPPPSKTRDQTSARVPKCSTIPKEKSGEDPASDQSDLFKLLQSDGVLKIDLPELTFLKNASVVLDSMDGDGSLVHTDSHKVDKPPCPDFVPPPSPSPSPVLDQKAAERLLADLCSTQSARPLLRCGLGRTLATGYSGGGEISSAHHSPASSSSSCSDQRTSSRRSLRTARCSDAELWSVPTEDHFLYAWDLCGLQDLLSRRVLPFGPEQLVGQLRLLFKHWLNSNRPGSRLYQCAEDLSHLFESKLAQLRHANSSTELLPTESPDTLPTEKRRRIV</sequence>
<keyword evidence="2 3" id="KW-0539">Nucleus</keyword>
<feature type="region of interest" description="Disordered" evidence="4">
    <location>
        <begin position="772"/>
        <end position="805"/>
    </location>
</feature>
<dbReference type="EMBL" id="CAXLJL010000060">
    <property type="protein sequence ID" value="CAL5130303.1"/>
    <property type="molecule type" value="Genomic_DNA"/>
</dbReference>
<dbReference type="Pfam" id="PF15613">
    <property type="entry name" value="WSD"/>
    <property type="match status" value="1"/>
</dbReference>
<evidence type="ECO:0000313" key="6">
    <source>
        <dbReference type="EMBL" id="CAL5130303.1"/>
    </source>
</evidence>
<proteinExistence type="predicted"/>
<feature type="compositionally biased region" description="Basic and acidic residues" evidence="4">
    <location>
        <begin position="1123"/>
        <end position="1137"/>
    </location>
</feature>
<dbReference type="GO" id="GO:0003677">
    <property type="term" value="F:DNA binding"/>
    <property type="evidence" value="ECO:0007669"/>
    <property type="project" value="TreeGrafter"/>
</dbReference>
<dbReference type="GO" id="GO:0006355">
    <property type="term" value="P:regulation of DNA-templated transcription"/>
    <property type="evidence" value="ECO:0007669"/>
    <property type="project" value="TreeGrafter"/>
</dbReference>
<dbReference type="GO" id="GO:0045740">
    <property type="term" value="P:positive regulation of DNA replication"/>
    <property type="evidence" value="ECO:0007669"/>
    <property type="project" value="TreeGrafter"/>
</dbReference>
<evidence type="ECO:0000256" key="3">
    <source>
        <dbReference type="PROSITE-ProRule" id="PRU00475"/>
    </source>
</evidence>
<dbReference type="InterPro" id="IPR047171">
    <property type="entry name" value="BAZ1A"/>
</dbReference>
<feature type="compositionally biased region" description="Basic residues" evidence="4">
    <location>
        <begin position="1718"/>
        <end position="1731"/>
    </location>
</feature>
<evidence type="ECO:0000256" key="4">
    <source>
        <dbReference type="SAM" id="MobiDB-lite"/>
    </source>
</evidence>
<gene>
    <name evidence="6" type="ORF">CDAUBV1_LOCUS1887</name>
</gene>
<feature type="region of interest" description="Disordered" evidence="4">
    <location>
        <begin position="1802"/>
        <end position="1829"/>
    </location>
</feature>
<feature type="compositionally biased region" description="Basic and acidic residues" evidence="4">
    <location>
        <begin position="1804"/>
        <end position="1813"/>
    </location>
</feature>